<comment type="similarity">
    <text evidence="3 9">Belongs to the dihydroorotate dehydrogenase family. Type 1 subfamily.</text>
</comment>
<keyword evidence="8 9" id="KW-0560">Oxidoreductase</keyword>
<accession>A0A5C6DMB9</accession>
<dbReference type="RefSeq" id="WP_146526822.1">
    <property type="nucleotide sequence ID" value="NZ_SJPV01000004.1"/>
</dbReference>
<keyword evidence="5 9" id="KW-0285">Flavoprotein</keyword>
<dbReference type="Pfam" id="PF01180">
    <property type="entry name" value="DHO_dh"/>
    <property type="match status" value="1"/>
</dbReference>
<reference evidence="11 12" key="1">
    <citation type="submission" date="2019-02" db="EMBL/GenBank/DDBJ databases">
        <title>Deep-cultivation of Planctomycetes and their phenomic and genomic characterization uncovers novel biology.</title>
        <authorList>
            <person name="Wiegand S."/>
            <person name="Jogler M."/>
            <person name="Boedeker C."/>
            <person name="Pinto D."/>
            <person name="Vollmers J."/>
            <person name="Rivas-Marin E."/>
            <person name="Kohn T."/>
            <person name="Peeters S.H."/>
            <person name="Heuer A."/>
            <person name="Rast P."/>
            <person name="Oberbeckmann S."/>
            <person name="Bunk B."/>
            <person name="Jeske O."/>
            <person name="Meyerdierks A."/>
            <person name="Storesund J.E."/>
            <person name="Kallscheuer N."/>
            <person name="Luecker S."/>
            <person name="Lage O.M."/>
            <person name="Pohl T."/>
            <person name="Merkel B.J."/>
            <person name="Hornburger P."/>
            <person name="Mueller R.-W."/>
            <person name="Bruemmer F."/>
            <person name="Labrenz M."/>
            <person name="Spormann A.M."/>
            <person name="Op Den Camp H."/>
            <person name="Overmann J."/>
            <person name="Amann R."/>
            <person name="Jetten M.S.M."/>
            <person name="Mascher T."/>
            <person name="Medema M.H."/>
            <person name="Devos D.P."/>
            <person name="Kaster A.-K."/>
            <person name="Ovreas L."/>
            <person name="Rohde M."/>
            <person name="Galperin M.Y."/>
            <person name="Jogler C."/>
        </authorList>
    </citation>
    <scope>NUCLEOTIDE SEQUENCE [LARGE SCALE GENOMIC DNA]</scope>
    <source>
        <strain evidence="11 12">Poly41</strain>
    </source>
</reference>
<comment type="pathway">
    <text evidence="2 9">Pyrimidine metabolism; UMP biosynthesis via de novo pathway.</text>
</comment>
<evidence type="ECO:0000256" key="7">
    <source>
        <dbReference type="ARBA" id="ARBA00022975"/>
    </source>
</evidence>
<dbReference type="CDD" id="cd04740">
    <property type="entry name" value="DHOD_1B_like"/>
    <property type="match status" value="1"/>
</dbReference>
<dbReference type="OrthoDB" id="9794954at2"/>
<dbReference type="InterPro" id="IPR024920">
    <property type="entry name" value="Dihydroorotate_DH_1"/>
</dbReference>
<dbReference type="InterPro" id="IPR001295">
    <property type="entry name" value="Dihydroorotate_DH_CS"/>
</dbReference>
<dbReference type="PANTHER" id="PTHR48109:SF1">
    <property type="entry name" value="DIHYDROOROTATE DEHYDROGENASE (FUMARATE)"/>
    <property type="match status" value="1"/>
</dbReference>
<dbReference type="InterPro" id="IPR050074">
    <property type="entry name" value="DHO_dehydrogenase"/>
</dbReference>
<feature type="binding site" evidence="9">
    <location>
        <begin position="189"/>
        <end position="190"/>
    </location>
    <ligand>
        <name>substrate</name>
    </ligand>
</feature>
<dbReference type="GO" id="GO:0004152">
    <property type="term" value="F:dihydroorotate dehydrogenase activity"/>
    <property type="evidence" value="ECO:0007669"/>
    <property type="project" value="UniProtKB-UniRule"/>
</dbReference>
<dbReference type="HAMAP" id="MF_00224">
    <property type="entry name" value="DHO_dh_type1"/>
    <property type="match status" value="1"/>
</dbReference>
<dbReference type="InterPro" id="IPR049622">
    <property type="entry name" value="Dihydroorotate_DH_I"/>
</dbReference>
<feature type="binding site" evidence="9">
    <location>
        <begin position="67"/>
        <end position="71"/>
    </location>
    <ligand>
        <name>substrate</name>
    </ligand>
</feature>
<dbReference type="SUPFAM" id="SSF51395">
    <property type="entry name" value="FMN-linked oxidoreductases"/>
    <property type="match status" value="1"/>
</dbReference>
<feature type="active site" description="Nucleophile" evidence="9">
    <location>
        <position position="128"/>
    </location>
</feature>
<proteinExistence type="inferred from homology"/>
<comment type="function">
    <text evidence="9">Catalyzes the conversion of dihydroorotate to orotate.</text>
</comment>
<comment type="catalytic activity">
    <reaction evidence="9">
        <text>(S)-dihydroorotate + A = orotate + AH2</text>
        <dbReference type="Rhea" id="RHEA:18073"/>
        <dbReference type="ChEBI" id="CHEBI:13193"/>
        <dbReference type="ChEBI" id="CHEBI:17499"/>
        <dbReference type="ChEBI" id="CHEBI:30839"/>
        <dbReference type="ChEBI" id="CHEBI:30864"/>
    </reaction>
</comment>
<evidence type="ECO:0000256" key="8">
    <source>
        <dbReference type="ARBA" id="ARBA00023002"/>
    </source>
</evidence>
<feature type="binding site" evidence="9">
    <location>
        <position position="125"/>
    </location>
    <ligand>
        <name>FMN</name>
        <dbReference type="ChEBI" id="CHEBI:58210"/>
    </ligand>
</feature>
<evidence type="ECO:0000256" key="5">
    <source>
        <dbReference type="ARBA" id="ARBA00022630"/>
    </source>
</evidence>
<comment type="subcellular location">
    <subcellularLocation>
        <location evidence="1 9">Cytoplasm</location>
    </subcellularLocation>
</comment>
<comment type="caution">
    <text evidence="11">The sequence shown here is derived from an EMBL/GenBank/DDBJ whole genome shotgun (WGS) entry which is preliminary data.</text>
</comment>
<dbReference type="UniPathway" id="UPA00070"/>
<evidence type="ECO:0000313" key="12">
    <source>
        <dbReference type="Proteomes" id="UP000319143"/>
    </source>
</evidence>
<keyword evidence="12" id="KW-1185">Reference proteome</keyword>
<sequence length="299" mass="31106">MLTTTLGRLTLKNPIMVASGTFGYAREMQEVVEVPRLGAVLPKTITAEPRIGNAPWRTVETSAGLLNAIGLDNDGVDAFLEHHLPYLRELGTSVIVSVAGRTCEEFTTLAARVGSEAGVSAIELNLSCPNVSGGVDFGTNATSCREVVSSVRDACKVPILAKLTPNVTRIAEIAQGAADGGADAVCLINTVLGMAIDWRRRKPMLGNGMGGLSGPAIKPIALRCVHQVASAVDIHIVGIGGIATIDDVMEFLVAGASAVQIGTANYYDPTVSTRLIDELPTALKEAGAESVKEMVGTLG</sequence>
<protein>
    <recommendedName>
        <fullName evidence="9">Dihydroorotate dehydrogenase</fullName>
        <shortName evidence="9">DHOD</shortName>
        <shortName evidence="9">DHODase</shortName>
        <shortName evidence="9">DHOdehase</shortName>
        <ecNumber evidence="9">1.3.-.-</ecNumber>
    </recommendedName>
</protein>
<feature type="binding site" evidence="9">
    <location>
        <position position="162"/>
    </location>
    <ligand>
        <name>FMN</name>
        <dbReference type="ChEBI" id="CHEBI:58210"/>
    </ligand>
</feature>
<evidence type="ECO:0000259" key="10">
    <source>
        <dbReference type="Pfam" id="PF01180"/>
    </source>
</evidence>
<dbReference type="AlphaFoldDB" id="A0A5C6DMB9"/>
<evidence type="ECO:0000256" key="9">
    <source>
        <dbReference type="HAMAP-Rule" id="MF_00224"/>
    </source>
</evidence>
<keyword evidence="6 9" id="KW-0288">FMN</keyword>
<gene>
    <name evidence="9 11" type="primary">pyrD</name>
    <name evidence="11" type="ORF">Poly41_29690</name>
</gene>
<dbReference type="FunFam" id="3.20.20.70:FF:000027">
    <property type="entry name" value="Dihydropyrimidine dehydrogenase [NADP(+)]"/>
    <property type="match status" value="1"/>
</dbReference>
<feature type="binding site" evidence="9">
    <location>
        <begin position="240"/>
        <end position="241"/>
    </location>
    <ligand>
        <name>FMN</name>
        <dbReference type="ChEBI" id="CHEBI:58210"/>
    </ligand>
</feature>
<evidence type="ECO:0000256" key="3">
    <source>
        <dbReference type="ARBA" id="ARBA00008008"/>
    </source>
</evidence>
<name>A0A5C6DMB9_9BACT</name>
<dbReference type="NCBIfam" id="NF005574">
    <property type="entry name" value="PRK07259.1"/>
    <property type="match status" value="1"/>
</dbReference>
<feature type="binding site" evidence="9">
    <location>
        <begin position="262"/>
        <end position="263"/>
    </location>
    <ligand>
        <name>FMN</name>
        <dbReference type="ChEBI" id="CHEBI:58210"/>
    </ligand>
</feature>
<dbReference type="NCBIfam" id="TIGR01037">
    <property type="entry name" value="pyrD_sub1_fam"/>
    <property type="match status" value="1"/>
</dbReference>
<dbReference type="InterPro" id="IPR013785">
    <property type="entry name" value="Aldolase_TIM"/>
</dbReference>
<comment type="caution">
    <text evidence="9">Lacks conserved residue(s) required for the propagation of feature annotation.</text>
</comment>
<evidence type="ECO:0000256" key="2">
    <source>
        <dbReference type="ARBA" id="ARBA00004725"/>
    </source>
</evidence>
<evidence type="ECO:0000313" key="11">
    <source>
        <dbReference type="EMBL" id="TWU38493.1"/>
    </source>
</evidence>
<dbReference type="Gene3D" id="3.20.20.70">
    <property type="entry name" value="Aldolase class I"/>
    <property type="match status" value="1"/>
</dbReference>
<keyword evidence="4 9" id="KW-0963">Cytoplasm</keyword>
<dbReference type="EMBL" id="SJPV01000004">
    <property type="protein sequence ID" value="TWU38493.1"/>
    <property type="molecule type" value="Genomic_DNA"/>
</dbReference>
<dbReference type="InterPro" id="IPR033888">
    <property type="entry name" value="DHOD_1B"/>
</dbReference>
<feature type="binding site" evidence="9">
    <location>
        <begin position="43"/>
        <end position="44"/>
    </location>
    <ligand>
        <name>FMN</name>
        <dbReference type="ChEBI" id="CHEBI:58210"/>
    </ligand>
</feature>
<evidence type="ECO:0000256" key="4">
    <source>
        <dbReference type="ARBA" id="ARBA00022490"/>
    </source>
</evidence>
<feature type="binding site" evidence="9">
    <location>
        <position position="43"/>
    </location>
    <ligand>
        <name>substrate</name>
    </ligand>
</feature>
<dbReference type="GO" id="GO:0005737">
    <property type="term" value="C:cytoplasm"/>
    <property type="evidence" value="ECO:0007669"/>
    <property type="project" value="UniProtKB-SubCell"/>
</dbReference>
<keyword evidence="7 9" id="KW-0665">Pyrimidine biosynthesis</keyword>
<dbReference type="EC" id="1.3.-.-" evidence="9"/>
<dbReference type="PIRSF" id="PIRSF000164">
    <property type="entry name" value="DHO_oxidase"/>
    <property type="match status" value="1"/>
</dbReference>
<dbReference type="GO" id="GO:0044205">
    <property type="term" value="P:'de novo' UMP biosynthetic process"/>
    <property type="evidence" value="ECO:0007669"/>
    <property type="project" value="UniProtKB-UniRule"/>
</dbReference>
<feature type="binding site" evidence="9">
    <location>
        <position position="214"/>
    </location>
    <ligand>
        <name>FMN</name>
        <dbReference type="ChEBI" id="CHEBI:58210"/>
    </ligand>
</feature>
<feature type="binding site" evidence="9">
    <location>
        <position position="19"/>
    </location>
    <ligand>
        <name>FMN</name>
        <dbReference type="ChEBI" id="CHEBI:58210"/>
    </ligand>
</feature>
<dbReference type="InterPro" id="IPR012135">
    <property type="entry name" value="Dihydroorotate_DH_1_2"/>
</dbReference>
<feature type="binding site" evidence="9">
    <location>
        <position position="188"/>
    </location>
    <ligand>
        <name>FMN</name>
        <dbReference type="ChEBI" id="CHEBI:58210"/>
    </ligand>
</feature>
<dbReference type="Proteomes" id="UP000319143">
    <property type="component" value="Unassembled WGS sequence"/>
</dbReference>
<comment type="cofactor">
    <cofactor evidence="9">
        <name>FMN</name>
        <dbReference type="ChEBI" id="CHEBI:58210"/>
    </cofactor>
    <text evidence="9">Binds 1 FMN per subunit.</text>
</comment>
<dbReference type="PROSITE" id="PS00912">
    <property type="entry name" value="DHODEHASE_2"/>
    <property type="match status" value="1"/>
</dbReference>
<feature type="binding site" evidence="9">
    <location>
        <position position="125"/>
    </location>
    <ligand>
        <name>substrate</name>
    </ligand>
</feature>
<dbReference type="PANTHER" id="PTHR48109">
    <property type="entry name" value="DIHYDROOROTATE DEHYDROGENASE (QUINONE), MITOCHONDRIAL-RELATED"/>
    <property type="match status" value="1"/>
</dbReference>
<evidence type="ECO:0000256" key="1">
    <source>
        <dbReference type="ARBA" id="ARBA00004496"/>
    </source>
</evidence>
<organism evidence="11 12">
    <name type="scientific">Novipirellula artificiosorum</name>
    <dbReference type="NCBI Taxonomy" id="2528016"/>
    <lineage>
        <taxon>Bacteria</taxon>
        <taxon>Pseudomonadati</taxon>
        <taxon>Planctomycetota</taxon>
        <taxon>Planctomycetia</taxon>
        <taxon>Pirellulales</taxon>
        <taxon>Pirellulaceae</taxon>
        <taxon>Novipirellula</taxon>
    </lineage>
</organism>
<dbReference type="GO" id="GO:0006207">
    <property type="term" value="P:'de novo' pyrimidine nucleobase biosynthetic process"/>
    <property type="evidence" value="ECO:0007669"/>
    <property type="project" value="InterPro"/>
</dbReference>
<feature type="domain" description="Dihydroorotate dehydrogenase catalytic" evidence="10">
    <location>
        <begin position="1"/>
        <end position="283"/>
    </location>
</feature>
<dbReference type="InterPro" id="IPR005720">
    <property type="entry name" value="Dihydroorotate_DH_cat"/>
</dbReference>
<evidence type="ECO:0000256" key="6">
    <source>
        <dbReference type="ARBA" id="ARBA00022643"/>
    </source>
</evidence>